<accession>A0A1G7JLU6</accession>
<dbReference type="PRINTS" id="PR00038">
    <property type="entry name" value="HTHLUXR"/>
</dbReference>
<organism evidence="6 7">
    <name type="scientific">Epilithonimonas hungarica</name>
    <dbReference type="NCBI Taxonomy" id="454006"/>
    <lineage>
        <taxon>Bacteria</taxon>
        <taxon>Pseudomonadati</taxon>
        <taxon>Bacteroidota</taxon>
        <taxon>Flavobacteriia</taxon>
        <taxon>Flavobacteriales</taxon>
        <taxon>Weeksellaceae</taxon>
        <taxon>Chryseobacterium group</taxon>
        <taxon>Epilithonimonas</taxon>
    </lineage>
</organism>
<dbReference type="Proteomes" id="UP000199203">
    <property type="component" value="Unassembled WGS sequence"/>
</dbReference>
<dbReference type="SUPFAM" id="SSF46894">
    <property type="entry name" value="C-terminal effector domain of the bipartite response regulators"/>
    <property type="match status" value="1"/>
</dbReference>
<dbReference type="InterPro" id="IPR051015">
    <property type="entry name" value="EvgA-like"/>
</dbReference>
<dbReference type="EMBL" id="FNBH01000001">
    <property type="protein sequence ID" value="SDF25922.1"/>
    <property type="molecule type" value="Genomic_DNA"/>
</dbReference>
<dbReference type="OrthoDB" id="1013073at2"/>
<sequence>MNQLDRPITFLLADDHSLIRQGIVFLLEEMELECEIFHASTLQKILESIQSNPIDIAIIDAHFPDGNSLSILSDIKNIRPEIKILIFSGIDENTQSLKFINAGANGFLSKLSEEEDVKYAISKMIKTGEYISPVTQALLMNSIRNRNLINPLFSLTDRELQIAEMYAEGYGNLEIANKLDIKQNTVSTLKKRIFEKLNIENIVELIDLIKNHY</sequence>
<feature type="modified residue" description="4-aspartylphosphate" evidence="3">
    <location>
        <position position="60"/>
    </location>
</feature>
<keyword evidence="7" id="KW-1185">Reference proteome</keyword>
<dbReference type="PANTHER" id="PTHR45566">
    <property type="entry name" value="HTH-TYPE TRANSCRIPTIONAL REGULATOR YHJB-RELATED"/>
    <property type="match status" value="1"/>
</dbReference>
<dbReference type="Gene3D" id="3.40.50.2300">
    <property type="match status" value="1"/>
</dbReference>
<dbReference type="Pfam" id="PF00072">
    <property type="entry name" value="Response_reg"/>
    <property type="match status" value="1"/>
</dbReference>
<dbReference type="Gene3D" id="1.10.10.10">
    <property type="entry name" value="Winged helix-like DNA-binding domain superfamily/Winged helix DNA-binding domain"/>
    <property type="match status" value="1"/>
</dbReference>
<dbReference type="InterPro" id="IPR001789">
    <property type="entry name" value="Sig_transdc_resp-reg_receiver"/>
</dbReference>
<evidence type="ECO:0000256" key="3">
    <source>
        <dbReference type="PROSITE-ProRule" id="PRU00169"/>
    </source>
</evidence>
<dbReference type="STRING" id="454006.SAMN05421825_1425"/>
<dbReference type="SMART" id="SM00448">
    <property type="entry name" value="REC"/>
    <property type="match status" value="1"/>
</dbReference>
<evidence type="ECO:0000313" key="6">
    <source>
        <dbReference type="EMBL" id="SDF25922.1"/>
    </source>
</evidence>
<dbReference type="SUPFAM" id="SSF52172">
    <property type="entry name" value="CheY-like"/>
    <property type="match status" value="1"/>
</dbReference>
<feature type="domain" description="Response regulatory" evidence="5">
    <location>
        <begin position="9"/>
        <end position="125"/>
    </location>
</feature>
<dbReference type="InterPro" id="IPR036388">
    <property type="entry name" value="WH-like_DNA-bd_sf"/>
</dbReference>
<dbReference type="InterPro" id="IPR011006">
    <property type="entry name" value="CheY-like_superfamily"/>
</dbReference>
<dbReference type="PANTHER" id="PTHR45566:SF1">
    <property type="entry name" value="HTH-TYPE TRANSCRIPTIONAL REGULATOR YHJB-RELATED"/>
    <property type="match status" value="1"/>
</dbReference>
<dbReference type="RefSeq" id="WP_089872581.1">
    <property type="nucleotide sequence ID" value="NZ_FNBH01000001.1"/>
</dbReference>
<dbReference type="CDD" id="cd06170">
    <property type="entry name" value="LuxR_C_like"/>
    <property type="match status" value="1"/>
</dbReference>
<protein>
    <submittedName>
        <fullName evidence="6">Two component transcriptional regulator, LuxR family</fullName>
    </submittedName>
</protein>
<gene>
    <name evidence="6" type="ORF">SAMN05421825_1425</name>
</gene>
<proteinExistence type="predicted"/>
<evidence type="ECO:0000256" key="1">
    <source>
        <dbReference type="ARBA" id="ARBA00022553"/>
    </source>
</evidence>
<keyword evidence="2" id="KW-0238">DNA-binding</keyword>
<dbReference type="CDD" id="cd17535">
    <property type="entry name" value="REC_NarL-like"/>
    <property type="match status" value="1"/>
</dbReference>
<dbReference type="GO" id="GO:0006355">
    <property type="term" value="P:regulation of DNA-templated transcription"/>
    <property type="evidence" value="ECO:0007669"/>
    <property type="project" value="InterPro"/>
</dbReference>
<dbReference type="InterPro" id="IPR000792">
    <property type="entry name" value="Tscrpt_reg_LuxR_C"/>
</dbReference>
<dbReference type="GO" id="GO:0003677">
    <property type="term" value="F:DNA binding"/>
    <property type="evidence" value="ECO:0007669"/>
    <property type="project" value="UniProtKB-KW"/>
</dbReference>
<dbReference type="GO" id="GO:0000160">
    <property type="term" value="P:phosphorelay signal transduction system"/>
    <property type="evidence" value="ECO:0007669"/>
    <property type="project" value="InterPro"/>
</dbReference>
<dbReference type="InterPro" id="IPR016032">
    <property type="entry name" value="Sig_transdc_resp-reg_C-effctor"/>
</dbReference>
<evidence type="ECO:0000259" key="4">
    <source>
        <dbReference type="PROSITE" id="PS50043"/>
    </source>
</evidence>
<dbReference type="InterPro" id="IPR058245">
    <property type="entry name" value="NreC/VraR/RcsB-like_REC"/>
</dbReference>
<dbReference type="PROSITE" id="PS50110">
    <property type="entry name" value="RESPONSE_REGULATORY"/>
    <property type="match status" value="1"/>
</dbReference>
<evidence type="ECO:0000256" key="2">
    <source>
        <dbReference type="ARBA" id="ARBA00023125"/>
    </source>
</evidence>
<dbReference type="PROSITE" id="PS00622">
    <property type="entry name" value="HTH_LUXR_1"/>
    <property type="match status" value="1"/>
</dbReference>
<dbReference type="AlphaFoldDB" id="A0A1G7JLU6"/>
<keyword evidence="1 3" id="KW-0597">Phosphoprotein</keyword>
<reference evidence="7" key="1">
    <citation type="submission" date="2016-10" db="EMBL/GenBank/DDBJ databases">
        <authorList>
            <person name="Varghese N."/>
            <person name="Submissions S."/>
        </authorList>
    </citation>
    <scope>NUCLEOTIDE SEQUENCE [LARGE SCALE GENOMIC DNA]</scope>
    <source>
        <strain evidence="7">DSM 19684</strain>
    </source>
</reference>
<name>A0A1G7JLU6_9FLAO</name>
<feature type="domain" description="HTH luxR-type" evidence="4">
    <location>
        <begin position="148"/>
        <end position="213"/>
    </location>
</feature>
<dbReference type="SMART" id="SM00421">
    <property type="entry name" value="HTH_LUXR"/>
    <property type="match status" value="1"/>
</dbReference>
<evidence type="ECO:0000313" key="7">
    <source>
        <dbReference type="Proteomes" id="UP000199203"/>
    </source>
</evidence>
<evidence type="ECO:0000259" key="5">
    <source>
        <dbReference type="PROSITE" id="PS50110"/>
    </source>
</evidence>
<dbReference type="Pfam" id="PF00196">
    <property type="entry name" value="GerE"/>
    <property type="match status" value="1"/>
</dbReference>
<dbReference type="PROSITE" id="PS50043">
    <property type="entry name" value="HTH_LUXR_2"/>
    <property type="match status" value="1"/>
</dbReference>